<keyword evidence="3" id="KW-1185">Reference proteome</keyword>
<reference evidence="2 3" key="1">
    <citation type="submission" date="2018-04" db="EMBL/GenBank/DDBJ databases">
        <title>Genomic Encyclopedia of Archaeal and Bacterial Type Strains, Phase II (KMG-II): from individual species to whole genera.</title>
        <authorList>
            <person name="Goeker M."/>
        </authorList>
    </citation>
    <scope>NUCLEOTIDE SEQUENCE [LARGE SCALE GENOMIC DNA]</scope>
    <source>
        <strain evidence="2 3">DSM 28823</strain>
    </source>
</reference>
<protein>
    <submittedName>
        <fullName evidence="2">Uncharacterized protein</fullName>
    </submittedName>
</protein>
<evidence type="ECO:0000313" key="3">
    <source>
        <dbReference type="Proteomes" id="UP000243525"/>
    </source>
</evidence>
<dbReference type="RefSeq" id="WP_107822510.1">
    <property type="nucleotide sequence ID" value="NZ_OY782574.1"/>
</dbReference>
<dbReference type="Proteomes" id="UP000243525">
    <property type="component" value="Unassembled WGS sequence"/>
</dbReference>
<accession>A0A2T5C153</accession>
<feature type="transmembrane region" description="Helical" evidence="1">
    <location>
        <begin position="80"/>
        <end position="101"/>
    </location>
</feature>
<dbReference type="AlphaFoldDB" id="A0A2T5C153"/>
<proteinExistence type="predicted"/>
<feature type="transmembrane region" description="Helical" evidence="1">
    <location>
        <begin position="134"/>
        <end position="155"/>
    </location>
</feature>
<dbReference type="EMBL" id="QAAD01000009">
    <property type="protein sequence ID" value="PTN08366.1"/>
    <property type="molecule type" value="Genomic_DNA"/>
</dbReference>
<dbReference type="OrthoDB" id="1119194at2"/>
<feature type="transmembrane region" description="Helical" evidence="1">
    <location>
        <begin position="49"/>
        <end position="68"/>
    </location>
</feature>
<gene>
    <name evidence="2" type="ORF">C8N47_109102</name>
</gene>
<name>A0A2T5C153_9BACT</name>
<organism evidence="2 3">
    <name type="scientific">Mangrovibacterium marinum</name>
    <dbReference type="NCBI Taxonomy" id="1639118"/>
    <lineage>
        <taxon>Bacteria</taxon>
        <taxon>Pseudomonadati</taxon>
        <taxon>Bacteroidota</taxon>
        <taxon>Bacteroidia</taxon>
        <taxon>Marinilabiliales</taxon>
        <taxon>Prolixibacteraceae</taxon>
        <taxon>Mangrovibacterium</taxon>
    </lineage>
</organism>
<comment type="caution">
    <text evidence="2">The sequence shown here is derived from an EMBL/GenBank/DDBJ whole genome shotgun (WGS) entry which is preliminary data.</text>
</comment>
<evidence type="ECO:0000256" key="1">
    <source>
        <dbReference type="SAM" id="Phobius"/>
    </source>
</evidence>
<feature type="transmembrane region" description="Helical" evidence="1">
    <location>
        <begin position="175"/>
        <end position="196"/>
    </location>
</feature>
<keyword evidence="1" id="KW-0472">Membrane</keyword>
<keyword evidence="1" id="KW-0812">Transmembrane</keyword>
<evidence type="ECO:0000313" key="2">
    <source>
        <dbReference type="EMBL" id="PTN08366.1"/>
    </source>
</evidence>
<sequence length="218" mass="25259">MELDQLKNAWNKFSDKQASRHRLDETELRRMLKRRTNGLIDRIDRNVRIGFAVIVALVLFFLIDDFYLTPTFADGATVPAWIYLIDSINTIILVGTFGFFWNQYKEAKKHYSQSNDMRQVLSDSIQALMKFRRLFYGALSVFLLVIVISALAGFFGNPDVQLETIWAERNHAVLFTGLALLVAIVALIFLVFHWGFRRLYGRYIKQLKNTLAELDEIG</sequence>
<keyword evidence="1" id="KW-1133">Transmembrane helix</keyword>